<dbReference type="RefSeq" id="WP_061329793.1">
    <property type="nucleotide sequence ID" value="NZ_CP022406.1"/>
</dbReference>
<feature type="transmembrane region" description="Helical" evidence="1">
    <location>
        <begin position="45"/>
        <end position="64"/>
    </location>
</feature>
<dbReference type="AlphaFoldDB" id="A0AAE6I9Z9"/>
<dbReference type="EMBL" id="CP022406">
    <property type="protein sequence ID" value="QDY34673.1"/>
    <property type="molecule type" value="Genomic_DNA"/>
</dbReference>
<evidence type="ECO:0000313" key="3">
    <source>
        <dbReference type="Proteomes" id="UP000962161"/>
    </source>
</evidence>
<geneLocation type="plasmid" evidence="2 3">
    <name>unnamed1</name>
</geneLocation>
<dbReference type="Proteomes" id="UP000962161">
    <property type="component" value="Plasmid unnamed1"/>
</dbReference>
<keyword evidence="2" id="KW-0614">Plasmid</keyword>
<keyword evidence="1" id="KW-0472">Membrane</keyword>
<sequence length="117" mass="14205">MNHKVINIIKAVGLLLFVIVITFINDNYIRVYYYMYTNELRLLDHLLVGVSIPLILYLLLGKFYRRCTFYLIWSSYWEISQYIKRGYFQYNQYIFDLIGMAIAIYLYSHNFVVRKES</sequence>
<accession>A0AAE6I9Z9</accession>
<keyword evidence="1" id="KW-0812">Transmembrane</keyword>
<reference evidence="2" key="1">
    <citation type="submission" date="2017-07" db="EMBL/GenBank/DDBJ databases">
        <title>Genome sequencing of BoNT-producing clostridia.</title>
        <authorList>
            <person name="Williamson C."/>
        </authorList>
    </citation>
    <scope>NUCLEOTIDE SEQUENCE</scope>
    <source>
        <strain evidence="2">AM553</strain>
        <plasmid evidence="2">unnamed1</plasmid>
    </source>
</reference>
<name>A0AAE6I9Z9_CLOSG</name>
<evidence type="ECO:0008006" key="4">
    <source>
        <dbReference type="Google" id="ProtNLM"/>
    </source>
</evidence>
<protein>
    <recommendedName>
        <fullName evidence="4">VanZ family protein</fullName>
    </recommendedName>
</protein>
<proteinExistence type="predicted"/>
<evidence type="ECO:0000313" key="2">
    <source>
        <dbReference type="EMBL" id="QDY34673.1"/>
    </source>
</evidence>
<keyword evidence="1" id="KW-1133">Transmembrane helix</keyword>
<gene>
    <name evidence="2" type="ORF">CGS26_20490</name>
</gene>
<evidence type="ECO:0000256" key="1">
    <source>
        <dbReference type="SAM" id="Phobius"/>
    </source>
</evidence>
<feature type="transmembrane region" description="Helical" evidence="1">
    <location>
        <begin position="7"/>
        <end position="25"/>
    </location>
</feature>
<organism evidence="2 3">
    <name type="scientific">Clostridium sporogenes</name>
    <dbReference type="NCBI Taxonomy" id="1509"/>
    <lineage>
        <taxon>Bacteria</taxon>
        <taxon>Bacillati</taxon>
        <taxon>Bacillota</taxon>
        <taxon>Clostridia</taxon>
        <taxon>Eubacteriales</taxon>
        <taxon>Clostridiaceae</taxon>
        <taxon>Clostridium</taxon>
    </lineage>
</organism>
<feature type="transmembrane region" description="Helical" evidence="1">
    <location>
        <begin position="90"/>
        <end position="108"/>
    </location>
</feature>